<dbReference type="Pfam" id="PF17921">
    <property type="entry name" value="Integrase_H2C2"/>
    <property type="match status" value="1"/>
</dbReference>
<sequence>MAVDQTTDPEIQSLKTSTTGLQIENVVFDDVGTTLLCDVSTGKPRPIVPTQWKRQVFNAIHDLSHPGTKASQRLVAAKFVWHGLKKDVRDWANTCVECLCLCECASFCNNCS</sequence>
<dbReference type="InterPro" id="IPR041588">
    <property type="entry name" value="Integrase_H2C2"/>
</dbReference>
<evidence type="ECO:0000313" key="3">
    <source>
        <dbReference type="Proteomes" id="UP001558613"/>
    </source>
</evidence>
<name>A0ABR3MGJ3_9TELE</name>
<accession>A0ABR3MGJ3</accession>
<gene>
    <name evidence="2" type="ORF">QQF64_004554</name>
</gene>
<organism evidence="2 3">
    <name type="scientific">Cirrhinus molitorella</name>
    <name type="common">mud carp</name>
    <dbReference type="NCBI Taxonomy" id="172907"/>
    <lineage>
        <taxon>Eukaryota</taxon>
        <taxon>Metazoa</taxon>
        <taxon>Chordata</taxon>
        <taxon>Craniata</taxon>
        <taxon>Vertebrata</taxon>
        <taxon>Euteleostomi</taxon>
        <taxon>Actinopterygii</taxon>
        <taxon>Neopterygii</taxon>
        <taxon>Teleostei</taxon>
        <taxon>Ostariophysi</taxon>
        <taxon>Cypriniformes</taxon>
        <taxon>Cyprinidae</taxon>
        <taxon>Labeoninae</taxon>
        <taxon>Labeonini</taxon>
        <taxon>Cirrhinus</taxon>
    </lineage>
</organism>
<dbReference type="EMBL" id="JAYMGO010000012">
    <property type="protein sequence ID" value="KAL1264199.1"/>
    <property type="molecule type" value="Genomic_DNA"/>
</dbReference>
<dbReference type="Proteomes" id="UP001558613">
    <property type="component" value="Unassembled WGS sequence"/>
</dbReference>
<dbReference type="Gene3D" id="1.10.340.70">
    <property type="match status" value="1"/>
</dbReference>
<keyword evidence="3" id="KW-1185">Reference proteome</keyword>
<protein>
    <recommendedName>
        <fullName evidence="1">Integrase zinc-binding domain-containing protein</fullName>
    </recommendedName>
</protein>
<evidence type="ECO:0000313" key="2">
    <source>
        <dbReference type="EMBL" id="KAL1264199.1"/>
    </source>
</evidence>
<comment type="caution">
    <text evidence="2">The sequence shown here is derived from an EMBL/GenBank/DDBJ whole genome shotgun (WGS) entry which is preliminary data.</text>
</comment>
<feature type="domain" description="Integrase zinc-binding" evidence="1">
    <location>
        <begin position="48"/>
        <end position="98"/>
    </location>
</feature>
<evidence type="ECO:0000259" key="1">
    <source>
        <dbReference type="Pfam" id="PF17921"/>
    </source>
</evidence>
<proteinExistence type="predicted"/>
<reference evidence="2 3" key="1">
    <citation type="submission" date="2023-09" db="EMBL/GenBank/DDBJ databases">
        <authorList>
            <person name="Wang M."/>
        </authorList>
    </citation>
    <scope>NUCLEOTIDE SEQUENCE [LARGE SCALE GENOMIC DNA]</scope>
    <source>
        <strain evidence="2">GT-2023</strain>
        <tissue evidence="2">Liver</tissue>
    </source>
</reference>